<dbReference type="InterPro" id="IPR036661">
    <property type="entry name" value="Luciferase-like_sf"/>
</dbReference>
<keyword evidence="3" id="KW-0560">Oxidoreductase</keyword>
<sequence>MAFFWFLPTGGDGRSLGGAVHGTGIGGASDAAPAPGGRDASLPYLTQLAQAADSLGYEGVLTPTGAHCEDAWIVTSALLAATRRLKFLVAFRPGLIAPTLAAQQAATFQRLSGGRLLLNVVTGGSDAEQRAYGDCLNHDERYARASEFLDVLRASWSGRTFDHHGAYYTVLESQLRRPPDPVPEIFFGGSSEAALKVAARHADTYLTWGEPLPLVAEKIARVRNKADAQGRKTRFGLRIHVLSRDTSEAAWQAADQLIAGLDDAAIAAGQARLRALESVGQQRMLALHGGDRDRLVVAPNLWAGIGLVRGGAGTALVGSHEEVAARIAEYRDAGIEDFVLSGYPHLEEAYTFAECVRPLL</sequence>
<dbReference type="InterPro" id="IPR050172">
    <property type="entry name" value="SsuD_RutA_monooxygenase"/>
</dbReference>
<dbReference type="Gene3D" id="3.20.20.30">
    <property type="entry name" value="Luciferase-like domain"/>
    <property type="match status" value="1"/>
</dbReference>
<gene>
    <name evidence="6" type="ORF">GCM10009839_60600</name>
</gene>
<dbReference type="EMBL" id="BAAAQN010000043">
    <property type="protein sequence ID" value="GAA2047380.1"/>
    <property type="molecule type" value="Genomic_DNA"/>
</dbReference>
<keyword evidence="1" id="KW-0285">Flavoprotein</keyword>
<dbReference type="PANTHER" id="PTHR42847">
    <property type="entry name" value="ALKANESULFONATE MONOOXYGENASE"/>
    <property type="match status" value="1"/>
</dbReference>
<dbReference type="PANTHER" id="PTHR42847:SF4">
    <property type="entry name" value="ALKANESULFONATE MONOOXYGENASE-RELATED"/>
    <property type="match status" value="1"/>
</dbReference>
<evidence type="ECO:0000256" key="3">
    <source>
        <dbReference type="ARBA" id="ARBA00023002"/>
    </source>
</evidence>
<keyword evidence="4" id="KW-0503">Monooxygenase</keyword>
<accession>A0ABN2V1T9</accession>
<keyword evidence="7" id="KW-1185">Reference proteome</keyword>
<keyword evidence="2" id="KW-0288">FMN</keyword>
<evidence type="ECO:0000256" key="1">
    <source>
        <dbReference type="ARBA" id="ARBA00022630"/>
    </source>
</evidence>
<dbReference type="SUPFAM" id="SSF51679">
    <property type="entry name" value="Bacterial luciferase-like"/>
    <property type="match status" value="1"/>
</dbReference>
<protein>
    <submittedName>
        <fullName evidence="6">LLM class flavin-dependent oxidoreductase</fullName>
    </submittedName>
</protein>
<evidence type="ECO:0000313" key="7">
    <source>
        <dbReference type="Proteomes" id="UP001500751"/>
    </source>
</evidence>
<proteinExistence type="predicted"/>
<feature type="domain" description="Luciferase-like" evidence="5">
    <location>
        <begin position="1"/>
        <end position="336"/>
    </location>
</feature>
<dbReference type="InterPro" id="IPR011251">
    <property type="entry name" value="Luciferase-like_dom"/>
</dbReference>
<dbReference type="RefSeq" id="WP_344669091.1">
    <property type="nucleotide sequence ID" value="NZ_BAAAQN010000043.1"/>
</dbReference>
<name>A0ABN2V1T9_9ACTN</name>
<evidence type="ECO:0000259" key="5">
    <source>
        <dbReference type="Pfam" id="PF00296"/>
    </source>
</evidence>
<organism evidence="6 7">
    <name type="scientific">Catenulispora yoronensis</name>
    <dbReference type="NCBI Taxonomy" id="450799"/>
    <lineage>
        <taxon>Bacteria</taxon>
        <taxon>Bacillati</taxon>
        <taxon>Actinomycetota</taxon>
        <taxon>Actinomycetes</taxon>
        <taxon>Catenulisporales</taxon>
        <taxon>Catenulisporaceae</taxon>
        <taxon>Catenulispora</taxon>
    </lineage>
</organism>
<evidence type="ECO:0000256" key="2">
    <source>
        <dbReference type="ARBA" id="ARBA00022643"/>
    </source>
</evidence>
<dbReference type="Pfam" id="PF00296">
    <property type="entry name" value="Bac_luciferase"/>
    <property type="match status" value="1"/>
</dbReference>
<reference evidence="6 7" key="1">
    <citation type="journal article" date="2019" name="Int. J. Syst. Evol. Microbiol.">
        <title>The Global Catalogue of Microorganisms (GCM) 10K type strain sequencing project: providing services to taxonomists for standard genome sequencing and annotation.</title>
        <authorList>
            <consortium name="The Broad Institute Genomics Platform"/>
            <consortium name="The Broad Institute Genome Sequencing Center for Infectious Disease"/>
            <person name="Wu L."/>
            <person name="Ma J."/>
        </authorList>
    </citation>
    <scope>NUCLEOTIDE SEQUENCE [LARGE SCALE GENOMIC DNA]</scope>
    <source>
        <strain evidence="6 7">JCM 16014</strain>
    </source>
</reference>
<evidence type="ECO:0000256" key="4">
    <source>
        <dbReference type="ARBA" id="ARBA00023033"/>
    </source>
</evidence>
<evidence type="ECO:0000313" key="6">
    <source>
        <dbReference type="EMBL" id="GAA2047380.1"/>
    </source>
</evidence>
<dbReference type="Proteomes" id="UP001500751">
    <property type="component" value="Unassembled WGS sequence"/>
</dbReference>
<dbReference type="CDD" id="cd01094">
    <property type="entry name" value="Alkanesulfonate_monoxygenase"/>
    <property type="match status" value="1"/>
</dbReference>
<comment type="caution">
    <text evidence="6">The sequence shown here is derived from an EMBL/GenBank/DDBJ whole genome shotgun (WGS) entry which is preliminary data.</text>
</comment>